<keyword evidence="2" id="KW-0489">Methyltransferase</keyword>
<protein>
    <recommendedName>
        <fullName evidence="6">Alpha N-terminal protein methyltransferase 1</fullName>
        <ecNumber evidence="5">2.1.1.244</ecNumber>
    </recommendedName>
    <alternativeName>
        <fullName evidence="7">X-Pro-Lys N-terminal protein methyltransferase 1</fullName>
    </alternativeName>
</protein>
<evidence type="ECO:0000256" key="7">
    <source>
        <dbReference type="ARBA" id="ARBA00043129"/>
    </source>
</evidence>
<evidence type="ECO:0000256" key="12">
    <source>
        <dbReference type="SAM" id="MobiDB-lite"/>
    </source>
</evidence>
<comment type="catalytic activity">
    <reaction evidence="8">
        <text>N-terminal L-seryl-L-prolyl-L-lysyl-[protein] + 3 S-adenosyl-L-methionine = N-terminal N,N,N-trimethyl-L-seryl-L-prolyl-L-lysyl-[protein] + 3 S-adenosyl-L-homocysteine + 3 H(+)</text>
        <dbReference type="Rhea" id="RHEA:54724"/>
        <dbReference type="Rhea" id="RHEA-COMP:13789"/>
        <dbReference type="Rhea" id="RHEA-COMP:13973"/>
        <dbReference type="ChEBI" id="CHEBI:15378"/>
        <dbReference type="ChEBI" id="CHEBI:57856"/>
        <dbReference type="ChEBI" id="CHEBI:59789"/>
        <dbReference type="ChEBI" id="CHEBI:138061"/>
        <dbReference type="ChEBI" id="CHEBI:138317"/>
        <dbReference type="EC" id="2.1.1.244"/>
    </reaction>
</comment>
<evidence type="ECO:0000313" key="13">
    <source>
        <dbReference type="EMBL" id="JAV27702.1"/>
    </source>
</evidence>
<dbReference type="GO" id="GO:0032259">
    <property type="term" value="P:methylation"/>
    <property type="evidence" value="ECO:0007669"/>
    <property type="project" value="UniProtKB-KW"/>
</dbReference>
<dbReference type="PANTHER" id="PTHR12753:SF0">
    <property type="entry name" value="ALPHA N-TERMINAL PROTEIN METHYLTRANSFERASE 1"/>
    <property type="match status" value="1"/>
</dbReference>
<dbReference type="InterPro" id="IPR029063">
    <property type="entry name" value="SAM-dependent_MTases_sf"/>
</dbReference>
<evidence type="ECO:0000256" key="2">
    <source>
        <dbReference type="ARBA" id="ARBA00022603"/>
    </source>
</evidence>
<feature type="binding site" evidence="11">
    <location>
        <position position="107"/>
    </location>
    <ligand>
        <name>S-adenosyl-L-methionine</name>
        <dbReference type="ChEBI" id="CHEBI:59789"/>
    </ligand>
</feature>
<dbReference type="Pfam" id="PF05891">
    <property type="entry name" value="Methyltransf_PK"/>
    <property type="match status" value="1"/>
</dbReference>
<evidence type="ECO:0000256" key="11">
    <source>
        <dbReference type="PIRSR" id="PIRSR016958-1"/>
    </source>
</evidence>
<dbReference type="InterPro" id="IPR008576">
    <property type="entry name" value="MeTrfase_NTM1"/>
</dbReference>
<reference evidence="13" key="1">
    <citation type="submission" date="2017-01" db="EMBL/GenBank/DDBJ databases">
        <title>A deep insight into the sialotranscriptome of adult male and female Cluex tarsalis mosquitoes.</title>
        <authorList>
            <person name="Ribeiro J.M."/>
            <person name="Moreira F."/>
            <person name="Bernard K.A."/>
            <person name="Calvo E."/>
        </authorList>
    </citation>
    <scope>NUCLEOTIDE SEQUENCE</scope>
    <source>
        <strain evidence="13">Kern County</strain>
        <tissue evidence="13">Salivary glands</tissue>
    </source>
</reference>
<evidence type="ECO:0000256" key="5">
    <source>
        <dbReference type="ARBA" id="ARBA00039112"/>
    </source>
</evidence>
<proteinExistence type="inferred from homology"/>
<name>A0A1Q3FJM2_CULTA</name>
<feature type="binding site" evidence="11">
    <location>
        <position position="112"/>
    </location>
    <ligand>
        <name>S-adenosyl-L-methionine</name>
        <dbReference type="ChEBI" id="CHEBI:59789"/>
    </ligand>
</feature>
<feature type="region of interest" description="Disordered" evidence="12">
    <location>
        <begin position="1"/>
        <end position="49"/>
    </location>
</feature>
<keyword evidence="3" id="KW-0808">Transferase</keyword>
<evidence type="ECO:0000256" key="8">
    <source>
        <dbReference type="ARBA" id="ARBA00047306"/>
    </source>
</evidence>
<dbReference type="PANTHER" id="PTHR12753">
    <property type="entry name" value="AD-003 - RELATED"/>
    <property type="match status" value="1"/>
</dbReference>
<dbReference type="Gene3D" id="3.40.50.150">
    <property type="entry name" value="Vaccinia Virus protein VP39"/>
    <property type="match status" value="1"/>
</dbReference>
<dbReference type="CDD" id="cd02440">
    <property type="entry name" value="AdoMet_MTases"/>
    <property type="match status" value="1"/>
</dbReference>
<comment type="catalytic activity">
    <reaction evidence="9">
        <text>N-terminal L-prolyl-L-prolyl-L-lysyl-[protein] + 2 S-adenosyl-L-methionine = N-terminal N,N-dimethyl-L-prolyl-L-prolyl-L-lysyl-[protein] + 2 S-adenosyl-L-homocysteine + 2 H(+)</text>
        <dbReference type="Rhea" id="RHEA:54736"/>
        <dbReference type="Rhea" id="RHEA-COMP:13787"/>
        <dbReference type="Rhea" id="RHEA-COMP:13974"/>
        <dbReference type="ChEBI" id="CHEBI:15378"/>
        <dbReference type="ChEBI" id="CHEBI:57856"/>
        <dbReference type="ChEBI" id="CHEBI:59789"/>
        <dbReference type="ChEBI" id="CHEBI:138059"/>
        <dbReference type="ChEBI" id="CHEBI:138318"/>
        <dbReference type="EC" id="2.1.1.244"/>
    </reaction>
</comment>
<evidence type="ECO:0000256" key="9">
    <source>
        <dbReference type="ARBA" id="ARBA00047885"/>
    </source>
</evidence>
<feature type="binding site" evidence="11">
    <location>
        <begin position="156"/>
        <end position="157"/>
    </location>
    <ligand>
        <name>S-adenosyl-L-methionine</name>
        <dbReference type="ChEBI" id="CHEBI:59789"/>
    </ligand>
</feature>
<dbReference type="EC" id="2.1.1.244" evidence="5"/>
<dbReference type="PIRSF" id="PIRSF016958">
    <property type="entry name" value="DUF858_MeTrfase_lik"/>
    <property type="match status" value="1"/>
</dbReference>
<comment type="catalytic activity">
    <reaction evidence="10">
        <text>N-terminal L-alanyl-L-prolyl-L-lysyl-[protein] + 3 S-adenosyl-L-methionine = N-terminal N,N,N-trimethyl-L-alanyl-L-prolyl-L-lysyl-[protein] + 3 S-adenosyl-L-homocysteine + 3 H(+)</text>
        <dbReference type="Rhea" id="RHEA:54712"/>
        <dbReference type="Rhea" id="RHEA-COMP:13785"/>
        <dbReference type="Rhea" id="RHEA-COMP:13971"/>
        <dbReference type="ChEBI" id="CHEBI:15378"/>
        <dbReference type="ChEBI" id="CHEBI:57856"/>
        <dbReference type="ChEBI" id="CHEBI:59789"/>
        <dbReference type="ChEBI" id="CHEBI:138057"/>
        <dbReference type="ChEBI" id="CHEBI:138315"/>
        <dbReference type="EC" id="2.1.1.244"/>
    </reaction>
</comment>
<dbReference type="GO" id="GO:0005737">
    <property type="term" value="C:cytoplasm"/>
    <property type="evidence" value="ECO:0007669"/>
    <property type="project" value="TreeGrafter"/>
</dbReference>
<dbReference type="GO" id="GO:0071885">
    <property type="term" value="F:N-terminal protein N-methyltransferase activity"/>
    <property type="evidence" value="ECO:0007669"/>
    <property type="project" value="UniProtKB-EC"/>
</dbReference>
<comment type="similarity">
    <text evidence="1">Belongs to the methyltransferase superfamily. NTM1 family.</text>
</comment>
<evidence type="ECO:0000256" key="1">
    <source>
        <dbReference type="ARBA" id="ARBA00009059"/>
    </source>
</evidence>
<evidence type="ECO:0000256" key="10">
    <source>
        <dbReference type="ARBA" id="ARBA00048167"/>
    </source>
</evidence>
<evidence type="ECO:0000256" key="6">
    <source>
        <dbReference type="ARBA" id="ARBA00039449"/>
    </source>
</evidence>
<evidence type="ECO:0000256" key="4">
    <source>
        <dbReference type="ARBA" id="ARBA00022691"/>
    </source>
</evidence>
<evidence type="ECO:0000256" key="3">
    <source>
        <dbReference type="ARBA" id="ARBA00022679"/>
    </source>
</evidence>
<organism evidence="13">
    <name type="scientific">Culex tarsalis</name>
    <name type="common">Encephalitis mosquito</name>
    <dbReference type="NCBI Taxonomy" id="7177"/>
    <lineage>
        <taxon>Eukaryota</taxon>
        <taxon>Metazoa</taxon>
        <taxon>Ecdysozoa</taxon>
        <taxon>Arthropoda</taxon>
        <taxon>Hexapoda</taxon>
        <taxon>Insecta</taxon>
        <taxon>Pterygota</taxon>
        <taxon>Neoptera</taxon>
        <taxon>Endopterygota</taxon>
        <taxon>Diptera</taxon>
        <taxon>Nematocera</taxon>
        <taxon>Culicoidea</taxon>
        <taxon>Culicidae</taxon>
        <taxon>Culicinae</taxon>
        <taxon>Culicini</taxon>
        <taxon>Culex</taxon>
        <taxon>Culex</taxon>
    </lineage>
</organism>
<keyword evidence="4 11" id="KW-0949">S-adenosyl-L-methionine</keyword>
<sequence length="267" mass="29838">MEPEPNITASAEANNNNNINGDDVQTPTPQEQVPSEPESASAPTPKQEDKYYQDARKYWSRIAPTVDGMLGGFGSISFTDIRGSDAFLKNLFKLKPAPGRGQALDCGAGIGRVSKGLLMSWFDRVDLAEQDEQFCEKARNELEPTGKLGTIYNKGLQEFVPEEGKYDLIWSQWVLGHLTDADIVEFFFRCTKALKRNGLMVIKENFTNGDKPELDRCDSSVTRPLGIMKQLLTKGNLRVVKELRQKDFPKGLYPVYMIALRPIVNGS</sequence>
<dbReference type="FunFam" id="3.40.50.150:FF:000025">
    <property type="entry name" value="N-terminal Xaa-Pro-Lys N-methyltransferase 1"/>
    <property type="match status" value="1"/>
</dbReference>
<accession>A0A1Q3FJM2</accession>
<feature type="binding site" evidence="11">
    <location>
        <position position="172"/>
    </location>
    <ligand>
        <name>S-adenosyl-L-methionine</name>
        <dbReference type="ChEBI" id="CHEBI:59789"/>
    </ligand>
</feature>
<feature type="compositionally biased region" description="Low complexity" evidence="12">
    <location>
        <begin position="14"/>
        <end position="45"/>
    </location>
</feature>
<dbReference type="AlphaFoldDB" id="A0A1Q3FJM2"/>
<dbReference type="EMBL" id="GFDL01007343">
    <property type="protein sequence ID" value="JAV27702.1"/>
    <property type="molecule type" value="Transcribed_RNA"/>
</dbReference>
<dbReference type="SUPFAM" id="SSF53335">
    <property type="entry name" value="S-adenosyl-L-methionine-dependent methyltransferases"/>
    <property type="match status" value="1"/>
</dbReference>